<proteinExistence type="predicted"/>
<organism evidence="2 3">
    <name type="scientific">Nothophoma quercina</name>
    <dbReference type="NCBI Taxonomy" id="749835"/>
    <lineage>
        <taxon>Eukaryota</taxon>
        <taxon>Fungi</taxon>
        <taxon>Dikarya</taxon>
        <taxon>Ascomycota</taxon>
        <taxon>Pezizomycotina</taxon>
        <taxon>Dothideomycetes</taxon>
        <taxon>Pleosporomycetidae</taxon>
        <taxon>Pleosporales</taxon>
        <taxon>Pleosporineae</taxon>
        <taxon>Didymellaceae</taxon>
        <taxon>Nothophoma</taxon>
    </lineage>
</organism>
<evidence type="ECO:0000313" key="2">
    <source>
        <dbReference type="EMBL" id="KAL1605989.1"/>
    </source>
</evidence>
<feature type="compositionally biased region" description="Polar residues" evidence="1">
    <location>
        <begin position="306"/>
        <end position="320"/>
    </location>
</feature>
<gene>
    <name evidence="2" type="ORF">SLS59_003113</name>
</gene>
<keyword evidence="3" id="KW-1185">Reference proteome</keyword>
<protein>
    <submittedName>
        <fullName evidence="2">Uncharacterized protein</fullName>
    </submittedName>
</protein>
<feature type="region of interest" description="Disordered" evidence="1">
    <location>
        <begin position="43"/>
        <end position="65"/>
    </location>
</feature>
<feature type="region of interest" description="Disordered" evidence="1">
    <location>
        <begin position="1"/>
        <end position="28"/>
    </location>
</feature>
<comment type="caution">
    <text evidence="2">The sequence shown here is derived from an EMBL/GenBank/DDBJ whole genome shotgun (WGS) entry which is preliminary data.</text>
</comment>
<sequence length="418" mass="46156">MPIFGTSSQTHTRTASGASYHEPAPRFSFIPETSGRQVIDAEHHETRKRRNGDYDNTPIRGFTAQPWTGTTSTFSHFESPAPLAHDRYALAGGSIEGTNSFTRQNGNYDDYFNLQSQRGMWSSPTSPSMRPMELDRVASTPNAPNSWVVDSLLNIVGGVAGKLFQFCAVPFRGFQAGGGQSYDADAQIKIASKLGLHDDPEPNEPAAPVQQIKFDTRASDDYGVRSIDSVQIERPRMPKRLRTEDAWVMVGTDDEAGSSPIATPRLSERRMPAPTYTPSPSQIPRPQSRASITPVSKRPSLIPVSRRSNALRTPVYSSSIPGPKAHNRQRSCSRLSFGTSSSGSPGKSEGGEKKKISPLPPDSQRLVNRMRREEMEDDARMRRMSSQMSAMLKEAREALGSKIEIEDEDTDMAQHWNS</sequence>
<feature type="compositionally biased region" description="Low complexity" evidence="1">
    <location>
        <begin position="332"/>
        <end position="347"/>
    </location>
</feature>
<name>A0ABR3RNH9_9PLEO</name>
<feature type="region of interest" description="Disordered" evidence="1">
    <location>
        <begin position="252"/>
        <end position="386"/>
    </location>
</feature>
<accession>A0ABR3RNH9</accession>
<feature type="compositionally biased region" description="Polar residues" evidence="1">
    <location>
        <begin position="1"/>
        <end position="17"/>
    </location>
</feature>
<reference evidence="2 3" key="1">
    <citation type="submission" date="2024-02" db="EMBL/GenBank/DDBJ databases">
        <title>De novo assembly and annotation of 12 fungi associated with fruit tree decline syndrome in Ontario, Canada.</title>
        <authorList>
            <person name="Sulman M."/>
            <person name="Ellouze W."/>
            <person name="Ilyukhin E."/>
        </authorList>
    </citation>
    <scope>NUCLEOTIDE SEQUENCE [LARGE SCALE GENOMIC DNA]</scope>
    <source>
        <strain evidence="2 3">M97-236</strain>
    </source>
</reference>
<feature type="compositionally biased region" description="Basic and acidic residues" evidence="1">
    <location>
        <begin position="370"/>
        <end position="381"/>
    </location>
</feature>
<evidence type="ECO:0000313" key="3">
    <source>
        <dbReference type="Proteomes" id="UP001521222"/>
    </source>
</evidence>
<dbReference type="Proteomes" id="UP001521222">
    <property type="component" value="Unassembled WGS sequence"/>
</dbReference>
<dbReference type="EMBL" id="JAKIXB020000008">
    <property type="protein sequence ID" value="KAL1605989.1"/>
    <property type="molecule type" value="Genomic_DNA"/>
</dbReference>
<evidence type="ECO:0000256" key="1">
    <source>
        <dbReference type="SAM" id="MobiDB-lite"/>
    </source>
</evidence>